<dbReference type="Proteomes" id="UP000320496">
    <property type="component" value="Chromosome"/>
</dbReference>
<dbReference type="GO" id="GO:0061599">
    <property type="term" value="F:molybdopterin molybdotransferase activity"/>
    <property type="evidence" value="ECO:0007669"/>
    <property type="project" value="UniProtKB-UniRule"/>
</dbReference>
<keyword evidence="5 11" id="KW-0500">Molybdenum</keyword>
<evidence type="ECO:0000259" key="12">
    <source>
        <dbReference type="SMART" id="SM00852"/>
    </source>
</evidence>
<dbReference type="PANTHER" id="PTHR10192:SF5">
    <property type="entry name" value="GEPHYRIN"/>
    <property type="match status" value="1"/>
</dbReference>
<protein>
    <recommendedName>
        <fullName evidence="11">Molybdopterin molybdenumtransferase</fullName>
        <ecNumber evidence="11">2.10.1.1</ecNumber>
    </recommendedName>
</protein>
<comment type="pathway">
    <text evidence="3 11">Cofactor biosynthesis; molybdopterin biosynthesis.</text>
</comment>
<dbReference type="GO" id="GO:0005829">
    <property type="term" value="C:cytosol"/>
    <property type="evidence" value="ECO:0007669"/>
    <property type="project" value="TreeGrafter"/>
</dbReference>
<evidence type="ECO:0000256" key="5">
    <source>
        <dbReference type="ARBA" id="ARBA00022505"/>
    </source>
</evidence>
<dbReference type="SUPFAM" id="SSF63882">
    <property type="entry name" value="MoeA N-terminal region -like"/>
    <property type="match status" value="1"/>
</dbReference>
<evidence type="ECO:0000313" key="14">
    <source>
        <dbReference type="Proteomes" id="UP000320496"/>
    </source>
</evidence>
<evidence type="ECO:0000256" key="2">
    <source>
        <dbReference type="ARBA" id="ARBA00002901"/>
    </source>
</evidence>
<comment type="cofactor">
    <cofactor evidence="1 11">
        <name>Mg(2+)</name>
        <dbReference type="ChEBI" id="CHEBI:18420"/>
    </cofactor>
</comment>
<dbReference type="InterPro" id="IPR036425">
    <property type="entry name" value="MoaB/Mog-like_dom_sf"/>
</dbReference>
<dbReference type="Pfam" id="PF03454">
    <property type="entry name" value="MoeA_C"/>
    <property type="match status" value="1"/>
</dbReference>
<dbReference type="GO" id="GO:0006777">
    <property type="term" value="P:Mo-molybdopterin cofactor biosynthetic process"/>
    <property type="evidence" value="ECO:0007669"/>
    <property type="project" value="UniProtKB-UniRule"/>
</dbReference>
<organism evidence="13 14">
    <name type="scientific">Maioricimonas rarisocia</name>
    <dbReference type="NCBI Taxonomy" id="2528026"/>
    <lineage>
        <taxon>Bacteria</taxon>
        <taxon>Pseudomonadati</taxon>
        <taxon>Planctomycetota</taxon>
        <taxon>Planctomycetia</taxon>
        <taxon>Planctomycetales</taxon>
        <taxon>Planctomycetaceae</taxon>
        <taxon>Maioricimonas</taxon>
    </lineage>
</organism>
<reference evidence="13 14" key="1">
    <citation type="submission" date="2019-02" db="EMBL/GenBank/DDBJ databases">
        <title>Deep-cultivation of Planctomycetes and their phenomic and genomic characterization uncovers novel biology.</title>
        <authorList>
            <person name="Wiegand S."/>
            <person name="Jogler M."/>
            <person name="Boedeker C."/>
            <person name="Pinto D."/>
            <person name="Vollmers J."/>
            <person name="Rivas-Marin E."/>
            <person name="Kohn T."/>
            <person name="Peeters S.H."/>
            <person name="Heuer A."/>
            <person name="Rast P."/>
            <person name="Oberbeckmann S."/>
            <person name="Bunk B."/>
            <person name="Jeske O."/>
            <person name="Meyerdierks A."/>
            <person name="Storesund J.E."/>
            <person name="Kallscheuer N."/>
            <person name="Luecker S."/>
            <person name="Lage O.M."/>
            <person name="Pohl T."/>
            <person name="Merkel B.J."/>
            <person name="Hornburger P."/>
            <person name="Mueller R.-W."/>
            <person name="Bruemmer F."/>
            <person name="Labrenz M."/>
            <person name="Spormann A.M."/>
            <person name="Op den Camp H."/>
            <person name="Overmann J."/>
            <person name="Amann R."/>
            <person name="Jetten M.S.M."/>
            <person name="Mascher T."/>
            <person name="Medema M.H."/>
            <person name="Devos D.P."/>
            <person name="Kaster A.-K."/>
            <person name="Ovreas L."/>
            <person name="Rohde M."/>
            <person name="Galperin M.Y."/>
            <person name="Jogler C."/>
        </authorList>
    </citation>
    <scope>NUCLEOTIDE SEQUENCE [LARGE SCALE GENOMIC DNA]</scope>
    <source>
        <strain evidence="13 14">Mal4</strain>
    </source>
</reference>
<dbReference type="SMART" id="SM00852">
    <property type="entry name" value="MoCF_biosynth"/>
    <property type="match status" value="1"/>
</dbReference>
<dbReference type="PANTHER" id="PTHR10192">
    <property type="entry name" value="MOLYBDOPTERIN BIOSYNTHESIS PROTEIN"/>
    <property type="match status" value="1"/>
</dbReference>
<dbReference type="InterPro" id="IPR001453">
    <property type="entry name" value="MoaB/Mog_dom"/>
</dbReference>
<evidence type="ECO:0000256" key="1">
    <source>
        <dbReference type="ARBA" id="ARBA00001946"/>
    </source>
</evidence>
<comment type="similarity">
    <text evidence="4 11">Belongs to the MoeA family.</text>
</comment>
<keyword evidence="6 11" id="KW-0808">Transferase</keyword>
<dbReference type="PROSITE" id="PS01079">
    <property type="entry name" value="MOCF_BIOSYNTHESIS_2"/>
    <property type="match status" value="1"/>
</dbReference>
<comment type="catalytic activity">
    <reaction evidence="10">
        <text>adenylyl-molybdopterin + molybdate = Mo-molybdopterin + AMP + H(+)</text>
        <dbReference type="Rhea" id="RHEA:35047"/>
        <dbReference type="ChEBI" id="CHEBI:15378"/>
        <dbReference type="ChEBI" id="CHEBI:36264"/>
        <dbReference type="ChEBI" id="CHEBI:62727"/>
        <dbReference type="ChEBI" id="CHEBI:71302"/>
        <dbReference type="ChEBI" id="CHEBI:456215"/>
        <dbReference type="EC" id="2.10.1.1"/>
    </reaction>
</comment>
<keyword evidence="7 11" id="KW-0479">Metal-binding</keyword>
<keyword evidence="8 11" id="KW-0460">Magnesium</keyword>
<dbReference type="InterPro" id="IPR008284">
    <property type="entry name" value="MoCF_biosynth_CS"/>
</dbReference>
<dbReference type="AlphaFoldDB" id="A0A517ZEU9"/>
<dbReference type="Gene3D" id="2.170.190.11">
    <property type="entry name" value="Molybdopterin biosynthesis moea protein, domain 3"/>
    <property type="match status" value="1"/>
</dbReference>
<evidence type="ECO:0000256" key="3">
    <source>
        <dbReference type="ARBA" id="ARBA00005046"/>
    </source>
</evidence>
<dbReference type="EC" id="2.10.1.1" evidence="11"/>
<feature type="domain" description="MoaB/Mog" evidence="12">
    <location>
        <begin position="178"/>
        <end position="323"/>
    </location>
</feature>
<dbReference type="UniPathway" id="UPA00344"/>
<dbReference type="NCBIfam" id="TIGR00177">
    <property type="entry name" value="molyb_syn"/>
    <property type="match status" value="1"/>
</dbReference>
<evidence type="ECO:0000256" key="9">
    <source>
        <dbReference type="ARBA" id="ARBA00023150"/>
    </source>
</evidence>
<name>A0A517ZEU9_9PLAN</name>
<dbReference type="GO" id="GO:0046872">
    <property type="term" value="F:metal ion binding"/>
    <property type="evidence" value="ECO:0007669"/>
    <property type="project" value="UniProtKB-UniRule"/>
</dbReference>
<dbReference type="InterPro" id="IPR005111">
    <property type="entry name" value="MoeA_C_domain_IV"/>
</dbReference>
<evidence type="ECO:0000256" key="11">
    <source>
        <dbReference type="RuleBase" id="RU365090"/>
    </source>
</evidence>
<evidence type="ECO:0000256" key="6">
    <source>
        <dbReference type="ARBA" id="ARBA00022679"/>
    </source>
</evidence>
<dbReference type="SUPFAM" id="SSF63867">
    <property type="entry name" value="MoeA C-terminal domain-like"/>
    <property type="match status" value="1"/>
</dbReference>
<evidence type="ECO:0000313" key="13">
    <source>
        <dbReference type="EMBL" id="QDU40984.1"/>
    </source>
</evidence>
<dbReference type="InterPro" id="IPR038987">
    <property type="entry name" value="MoeA-like"/>
</dbReference>
<dbReference type="Gene3D" id="3.90.105.10">
    <property type="entry name" value="Molybdopterin biosynthesis moea protein, domain 2"/>
    <property type="match status" value="1"/>
</dbReference>
<dbReference type="InterPro" id="IPR005110">
    <property type="entry name" value="MoeA_linker/N"/>
</dbReference>
<evidence type="ECO:0000256" key="7">
    <source>
        <dbReference type="ARBA" id="ARBA00022723"/>
    </source>
</evidence>
<keyword evidence="14" id="KW-1185">Reference proteome</keyword>
<dbReference type="KEGG" id="mri:Mal4_53470"/>
<comment type="function">
    <text evidence="2 11">Catalyzes the insertion of molybdate into adenylated molybdopterin with the concomitant release of AMP.</text>
</comment>
<evidence type="ECO:0000256" key="4">
    <source>
        <dbReference type="ARBA" id="ARBA00010763"/>
    </source>
</evidence>
<proteinExistence type="inferred from homology"/>
<dbReference type="Gene3D" id="3.40.980.10">
    <property type="entry name" value="MoaB/Mog-like domain"/>
    <property type="match status" value="1"/>
</dbReference>
<dbReference type="FunFam" id="2.170.190.11:FF:000001">
    <property type="entry name" value="Molybdopterin molybdenumtransferase"/>
    <property type="match status" value="1"/>
</dbReference>
<dbReference type="Gene3D" id="2.40.340.10">
    <property type="entry name" value="MoeA, C-terminal, domain IV"/>
    <property type="match status" value="1"/>
</dbReference>
<dbReference type="Pfam" id="PF03453">
    <property type="entry name" value="MoeA_N"/>
    <property type="match status" value="1"/>
</dbReference>
<dbReference type="RefSeq" id="WP_197443857.1">
    <property type="nucleotide sequence ID" value="NZ_CP036275.1"/>
</dbReference>
<dbReference type="CDD" id="cd00887">
    <property type="entry name" value="MoeA"/>
    <property type="match status" value="1"/>
</dbReference>
<dbReference type="NCBIfam" id="NF045515">
    <property type="entry name" value="Glp_gephyrin"/>
    <property type="match status" value="1"/>
</dbReference>
<dbReference type="SUPFAM" id="SSF53218">
    <property type="entry name" value="Molybdenum cofactor biosynthesis proteins"/>
    <property type="match status" value="1"/>
</dbReference>
<keyword evidence="9 11" id="KW-0501">Molybdenum cofactor biosynthesis</keyword>
<dbReference type="InterPro" id="IPR036135">
    <property type="entry name" value="MoeA_linker/N_sf"/>
</dbReference>
<evidence type="ECO:0000256" key="10">
    <source>
        <dbReference type="ARBA" id="ARBA00047317"/>
    </source>
</evidence>
<dbReference type="Pfam" id="PF00994">
    <property type="entry name" value="MoCF_biosynth"/>
    <property type="match status" value="1"/>
</dbReference>
<gene>
    <name evidence="13" type="primary">moeA_3</name>
    <name evidence="13" type="ORF">Mal4_53470</name>
</gene>
<dbReference type="FunFam" id="3.40.980.10:FF:000004">
    <property type="entry name" value="Molybdopterin molybdenumtransferase"/>
    <property type="match status" value="1"/>
</dbReference>
<dbReference type="EMBL" id="CP036275">
    <property type="protein sequence ID" value="QDU40984.1"/>
    <property type="molecule type" value="Genomic_DNA"/>
</dbReference>
<dbReference type="InterPro" id="IPR036688">
    <property type="entry name" value="MoeA_C_domain_IV_sf"/>
</dbReference>
<accession>A0A517ZEU9</accession>
<evidence type="ECO:0000256" key="8">
    <source>
        <dbReference type="ARBA" id="ARBA00022842"/>
    </source>
</evidence>
<sequence>MLTVDEAWERIGQEVTPREPERRELSEAAGYVLADDVTAAIDSPPFDKALMDGYAVRFADVASTPVELRVVEEVTAGRTPQMPIGAGEATRIMTGAPLPDGADAVVRVEDTSFDDATERVTITAAPRGEGANLARRGSAMRAGQPVLKTGHLLRAQEIGLLAELGQVQVAVRPRPVISVLATGDELVPYSQQPGEGQIRNSNEPMLTVQIAAAGATPQPLGIARDDRDALSAAVQSGLEADILCLSGGVSAGKLDLVPSVLEKAGVREVFHKVAVKPGKPLWFGVLDGDRTADGRPRFIFGLPGNPVSSMVCFELFVRMAVRHLQGETATAPCGLPAAIVEPFQSRGDRRTFLPVRLSVTAGGLEAIPVPWQGSFDLRATVDANGLLDVPPGDQDYHIGDCVDVIPFGRGFD</sequence>